<name>A0A2H0TEV1_9BACT</name>
<evidence type="ECO:0000313" key="1">
    <source>
        <dbReference type="EMBL" id="PIR70071.1"/>
    </source>
</evidence>
<dbReference type="EMBL" id="PFCN01000038">
    <property type="protein sequence ID" value="PIR70071.1"/>
    <property type="molecule type" value="Genomic_DNA"/>
</dbReference>
<dbReference type="AlphaFoldDB" id="A0A2H0TEV1"/>
<sequence>MTGKKPRIFATHFGPHLSDLFALYLLSRFGPHDERGFKVAFIKDRSKFHDKGVVMETMGNENVVFIGMGGGKYDEHAKGMIDCEATLVAKDLGILRDIPYNEKIDPHDKHVFSVSHDGQRKFFYSEEEKLTTLFAAVLRDDLGGSQSFGLGTLIKISHNAHPQMPAVAMQWAFDFFDVVLDIGPILKEMRAGAMMNAATAIASSVCAEAELGGFSCISRKRITEWLSKYLTGEAQWQPYNLVDCVAILMTAKHDFAQWLGEVVRLELEEQEHFHQKSSIEATKSRFHDVEILIRENGSERTEARTVAVIESDDPHVHKYLLSAEFGYHAAAVVKKDSSGRVMIFPGTYFREKKYIPLSFLMPGITAMIRAKECKARGMNVPRWPVLLSEGGPDKEKTWHFQPASGILMNGSLTAEVAPTVLPLVEIVDAVLIGMDNVRMGERMDKFESLKKVVNNQFFVNIK</sequence>
<comment type="caution">
    <text evidence="1">The sequence shown here is derived from an EMBL/GenBank/DDBJ whole genome shotgun (WGS) entry which is preliminary data.</text>
</comment>
<evidence type="ECO:0000313" key="2">
    <source>
        <dbReference type="Proteomes" id="UP000229383"/>
    </source>
</evidence>
<organism evidence="1 2">
    <name type="scientific">Candidatus Niyogibacteria bacterium CG10_big_fil_rev_8_21_14_0_10_42_19</name>
    <dbReference type="NCBI Taxonomy" id="1974725"/>
    <lineage>
        <taxon>Bacteria</taxon>
        <taxon>Candidatus Niyogiibacteriota</taxon>
    </lineage>
</organism>
<dbReference type="Proteomes" id="UP000229383">
    <property type="component" value="Unassembled WGS sequence"/>
</dbReference>
<gene>
    <name evidence="1" type="ORF">COU46_03475</name>
</gene>
<accession>A0A2H0TEV1</accession>
<protein>
    <submittedName>
        <fullName evidence="1">Uncharacterized protein</fullName>
    </submittedName>
</protein>
<proteinExistence type="predicted"/>
<reference evidence="2" key="1">
    <citation type="submission" date="2017-09" db="EMBL/GenBank/DDBJ databases">
        <title>Depth-based differentiation of microbial function through sediment-hosted aquifers and enrichment of novel symbionts in the deep terrestrial subsurface.</title>
        <authorList>
            <person name="Probst A.J."/>
            <person name="Ladd B."/>
            <person name="Jarett J.K."/>
            <person name="Geller-Mcgrath D.E."/>
            <person name="Sieber C.M.K."/>
            <person name="Emerson J.B."/>
            <person name="Anantharaman K."/>
            <person name="Thomas B.C."/>
            <person name="Malmstrom R."/>
            <person name="Stieglmeier M."/>
            <person name="Klingl A."/>
            <person name="Woyke T."/>
            <person name="Ryan C.M."/>
            <person name="Banfield J.F."/>
        </authorList>
    </citation>
    <scope>NUCLEOTIDE SEQUENCE [LARGE SCALE GENOMIC DNA]</scope>
</reference>